<keyword evidence="6" id="KW-1185">Reference proteome</keyword>
<dbReference type="Proteomes" id="UP001161390">
    <property type="component" value="Unassembled WGS sequence"/>
</dbReference>
<evidence type="ECO:0000313" key="6">
    <source>
        <dbReference type="Proteomes" id="UP001161390"/>
    </source>
</evidence>
<dbReference type="RefSeq" id="WP_371398722.1">
    <property type="nucleotide sequence ID" value="NZ_CP163424.1"/>
</dbReference>
<comment type="caution">
    <text evidence="5">The sequence shown here is derived from an EMBL/GenBank/DDBJ whole genome shotgun (WGS) entry which is preliminary data.</text>
</comment>
<dbReference type="EMBL" id="BSNJ01000001">
    <property type="protein sequence ID" value="GLQ19695.1"/>
    <property type="molecule type" value="Genomic_DNA"/>
</dbReference>
<feature type="transmembrane region" description="Helical" evidence="3">
    <location>
        <begin position="6"/>
        <end position="23"/>
    </location>
</feature>
<accession>A0ABQ5UWM6</accession>
<keyword evidence="3" id="KW-1133">Transmembrane helix</keyword>
<evidence type="ECO:0000313" key="5">
    <source>
        <dbReference type="EMBL" id="GLQ19695.1"/>
    </source>
</evidence>
<protein>
    <recommendedName>
        <fullName evidence="4">Prepilin type IV endopeptidase peptidase domain-containing protein</fullName>
    </recommendedName>
</protein>
<dbReference type="PANTHER" id="PTHR30487">
    <property type="entry name" value="TYPE 4 PREPILIN-LIKE PROTEINS LEADER PEPTIDE-PROCESSING ENZYME"/>
    <property type="match status" value="1"/>
</dbReference>
<evidence type="ECO:0000256" key="1">
    <source>
        <dbReference type="ARBA" id="ARBA00005801"/>
    </source>
</evidence>
<dbReference type="PRINTS" id="PR00864">
    <property type="entry name" value="PREPILNPTASE"/>
</dbReference>
<dbReference type="Pfam" id="PF01478">
    <property type="entry name" value="Peptidase_A24"/>
    <property type="match status" value="1"/>
</dbReference>
<feature type="transmembrane region" description="Helical" evidence="3">
    <location>
        <begin position="90"/>
        <end position="117"/>
    </location>
</feature>
<keyword evidence="3" id="KW-0472">Membrane</keyword>
<dbReference type="Gene3D" id="1.20.120.1220">
    <property type="match status" value="1"/>
</dbReference>
<feature type="transmembrane region" description="Helical" evidence="3">
    <location>
        <begin position="30"/>
        <end position="47"/>
    </location>
</feature>
<reference evidence="5" key="2">
    <citation type="submission" date="2023-01" db="EMBL/GenBank/DDBJ databases">
        <title>Draft genome sequence of Algimonas porphyrae strain NBRC 108216.</title>
        <authorList>
            <person name="Sun Q."/>
            <person name="Mori K."/>
        </authorList>
    </citation>
    <scope>NUCLEOTIDE SEQUENCE</scope>
    <source>
        <strain evidence="5">NBRC 108216</strain>
    </source>
</reference>
<organism evidence="5 6">
    <name type="scientific">Algimonas porphyrae</name>
    <dbReference type="NCBI Taxonomy" id="1128113"/>
    <lineage>
        <taxon>Bacteria</taxon>
        <taxon>Pseudomonadati</taxon>
        <taxon>Pseudomonadota</taxon>
        <taxon>Alphaproteobacteria</taxon>
        <taxon>Maricaulales</taxon>
        <taxon>Robiginitomaculaceae</taxon>
        <taxon>Algimonas</taxon>
    </lineage>
</organism>
<reference evidence="5" key="1">
    <citation type="journal article" date="2014" name="Int. J. Syst. Evol. Microbiol.">
        <title>Complete genome of a new Firmicutes species belonging to the dominant human colonic microbiota ('Ruminococcus bicirculans') reveals two chromosomes and a selective capacity to utilize plant glucans.</title>
        <authorList>
            <consortium name="NISC Comparative Sequencing Program"/>
            <person name="Wegmann U."/>
            <person name="Louis P."/>
            <person name="Goesmann A."/>
            <person name="Henrissat B."/>
            <person name="Duncan S.H."/>
            <person name="Flint H.J."/>
        </authorList>
    </citation>
    <scope>NUCLEOTIDE SEQUENCE</scope>
    <source>
        <strain evidence="5">NBRC 108216</strain>
    </source>
</reference>
<evidence type="ECO:0000259" key="4">
    <source>
        <dbReference type="Pfam" id="PF01478"/>
    </source>
</evidence>
<proteinExistence type="inferred from homology"/>
<feature type="transmembrane region" description="Helical" evidence="3">
    <location>
        <begin position="129"/>
        <end position="145"/>
    </location>
</feature>
<evidence type="ECO:0000256" key="3">
    <source>
        <dbReference type="SAM" id="Phobius"/>
    </source>
</evidence>
<evidence type="ECO:0000256" key="2">
    <source>
        <dbReference type="RuleBase" id="RU003793"/>
    </source>
</evidence>
<dbReference type="InterPro" id="IPR014032">
    <property type="entry name" value="Peptidase_A24A_bac"/>
</dbReference>
<comment type="similarity">
    <text evidence="1 2">Belongs to the peptidase A24 family.</text>
</comment>
<feature type="domain" description="Prepilin type IV endopeptidase peptidase" evidence="4">
    <location>
        <begin position="12"/>
        <end position="119"/>
    </location>
</feature>
<dbReference type="PANTHER" id="PTHR30487:SF0">
    <property type="entry name" value="PREPILIN LEADER PEPTIDASE_N-METHYLTRANSFERASE-RELATED"/>
    <property type="match status" value="1"/>
</dbReference>
<dbReference type="InterPro" id="IPR050882">
    <property type="entry name" value="Prepilin_peptidase/N-MTase"/>
</dbReference>
<gene>
    <name evidence="5" type="ORF">GCM10007854_06500</name>
</gene>
<dbReference type="InterPro" id="IPR000045">
    <property type="entry name" value="Prepilin_IV_endopep_pep"/>
</dbReference>
<keyword evidence="3" id="KW-0812">Transmembrane</keyword>
<feature type="transmembrane region" description="Helical" evidence="3">
    <location>
        <begin position="53"/>
        <end position="70"/>
    </location>
</feature>
<name>A0ABQ5UWM6_9PROT</name>
<sequence>MITGVTILSGVVLIGALVQLARIDWATQRLPNLITFPLLAAGLAWAFGTALDFYPHLLGAALGYATFWAVETLYKLIRKRDGLGRGDAKLLAVGGAWCGAWALPAIVLIASLAALAYVLPKGEARDARIPFGPFLAVGIGAVWLVQRLV</sequence>